<keyword evidence="1" id="KW-0479">Metal-binding</keyword>
<evidence type="ECO:0000256" key="1">
    <source>
        <dbReference type="ARBA" id="ARBA00022723"/>
    </source>
</evidence>
<keyword evidence="2 4" id="KW-0863">Zinc-finger</keyword>
<dbReference type="GO" id="GO:0061630">
    <property type="term" value="F:ubiquitin protein ligase activity"/>
    <property type="evidence" value="ECO:0007669"/>
    <property type="project" value="TreeGrafter"/>
</dbReference>
<dbReference type="PANTHER" id="PTHR46016:SF1">
    <property type="entry name" value="RING-TYPE DOMAIN-CONTAINING PROTEIN"/>
    <property type="match status" value="1"/>
</dbReference>
<dbReference type="GO" id="GO:0006511">
    <property type="term" value="P:ubiquitin-dependent protein catabolic process"/>
    <property type="evidence" value="ECO:0007669"/>
    <property type="project" value="TreeGrafter"/>
</dbReference>
<organism evidence="7">
    <name type="scientific">Alexandrium catenella</name>
    <name type="common">Red tide dinoflagellate</name>
    <name type="synonym">Gonyaulax catenella</name>
    <dbReference type="NCBI Taxonomy" id="2925"/>
    <lineage>
        <taxon>Eukaryota</taxon>
        <taxon>Sar</taxon>
        <taxon>Alveolata</taxon>
        <taxon>Dinophyceae</taxon>
        <taxon>Gonyaulacales</taxon>
        <taxon>Pyrocystaceae</taxon>
        <taxon>Alexandrium</taxon>
    </lineage>
</organism>
<evidence type="ECO:0000256" key="2">
    <source>
        <dbReference type="ARBA" id="ARBA00022771"/>
    </source>
</evidence>
<dbReference type="Gene3D" id="3.30.40.10">
    <property type="entry name" value="Zinc/RING finger domain, C3HC4 (zinc finger)"/>
    <property type="match status" value="1"/>
</dbReference>
<dbReference type="InterPro" id="IPR001841">
    <property type="entry name" value="Znf_RING"/>
</dbReference>
<dbReference type="PANTHER" id="PTHR46016">
    <property type="entry name" value="ZINC FINGER, RING/FYVE/PHD-TYPE"/>
    <property type="match status" value="1"/>
</dbReference>
<dbReference type="Pfam" id="PF13923">
    <property type="entry name" value="zf-C3HC4_2"/>
    <property type="match status" value="1"/>
</dbReference>
<dbReference type="InterPro" id="IPR017907">
    <property type="entry name" value="Znf_RING_CS"/>
</dbReference>
<dbReference type="EMBL" id="HBGE01001975">
    <property type="protein sequence ID" value="CAD9087717.1"/>
    <property type="molecule type" value="Transcribed_RNA"/>
</dbReference>
<sequence length="289" mass="32173">MVTHVEDFADPAGITDELVCSICTGVFFDPQVGRCGHRFCGFCIEQWLKRSTHCPLCRAELKAEDLAECAEIREQCDGLQMACSWRCGWQGRRDEVGEHMVNCPVGYFVDLTVQLDGPLGVCFEILDGVMLVGCLHEEGHASRYNQAHQGQEDRQIQINDQVLSVDGIRGDPPLLTYLLHRPKRKSITLRHPEELAINIAKRGKKLGIDLSWSKPNGILTVLGVKPGAIEENNSSALSPSKQLRKLDRIIEINGMGCVGRPDFVVPLLAGGEEFVIKFHRLRRNSVCSL</sequence>
<name>A0A7S1KW10_ALECA</name>
<dbReference type="SMART" id="SM00184">
    <property type="entry name" value="RING"/>
    <property type="match status" value="1"/>
</dbReference>
<dbReference type="InterPro" id="IPR001478">
    <property type="entry name" value="PDZ"/>
</dbReference>
<evidence type="ECO:0000256" key="3">
    <source>
        <dbReference type="ARBA" id="ARBA00022833"/>
    </source>
</evidence>
<gene>
    <name evidence="7" type="ORF">ACAT0790_LOCUS1212</name>
</gene>
<protein>
    <recommendedName>
        <fullName evidence="8">RING-type domain-containing protein</fullName>
    </recommendedName>
</protein>
<feature type="domain" description="PDZ" evidence="6">
    <location>
        <begin position="194"/>
        <end position="258"/>
    </location>
</feature>
<dbReference type="PROSITE" id="PS50106">
    <property type="entry name" value="PDZ"/>
    <property type="match status" value="1"/>
</dbReference>
<dbReference type="AlphaFoldDB" id="A0A7S1KW10"/>
<evidence type="ECO:0000313" key="7">
    <source>
        <dbReference type="EMBL" id="CAD9087717.1"/>
    </source>
</evidence>
<reference evidence="7" key="1">
    <citation type="submission" date="2021-01" db="EMBL/GenBank/DDBJ databases">
        <authorList>
            <person name="Corre E."/>
            <person name="Pelletier E."/>
            <person name="Niang G."/>
            <person name="Scheremetjew M."/>
            <person name="Finn R."/>
            <person name="Kale V."/>
            <person name="Holt S."/>
            <person name="Cochrane G."/>
            <person name="Meng A."/>
            <person name="Brown T."/>
            <person name="Cohen L."/>
        </authorList>
    </citation>
    <scope>NUCLEOTIDE SEQUENCE</scope>
    <source>
        <strain evidence="7">OF101</strain>
    </source>
</reference>
<dbReference type="GO" id="GO:0000209">
    <property type="term" value="P:protein polyubiquitination"/>
    <property type="evidence" value="ECO:0007669"/>
    <property type="project" value="TreeGrafter"/>
</dbReference>
<dbReference type="InterPro" id="IPR051438">
    <property type="entry name" value="RNF_E3_ubiq-protein_ligase"/>
</dbReference>
<keyword evidence="3" id="KW-0862">Zinc</keyword>
<evidence type="ECO:0008006" key="8">
    <source>
        <dbReference type="Google" id="ProtNLM"/>
    </source>
</evidence>
<dbReference type="GO" id="GO:0008270">
    <property type="term" value="F:zinc ion binding"/>
    <property type="evidence" value="ECO:0007669"/>
    <property type="project" value="UniProtKB-KW"/>
</dbReference>
<proteinExistence type="predicted"/>
<dbReference type="InterPro" id="IPR013083">
    <property type="entry name" value="Znf_RING/FYVE/PHD"/>
</dbReference>
<accession>A0A7S1KW10</accession>
<feature type="domain" description="RING-type" evidence="5">
    <location>
        <begin position="20"/>
        <end position="58"/>
    </location>
</feature>
<evidence type="ECO:0000256" key="4">
    <source>
        <dbReference type="PROSITE-ProRule" id="PRU00175"/>
    </source>
</evidence>
<dbReference type="PROSITE" id="PS50089">
    <property type="entry name" value="ZF_RING_2"/>
    <property type="match status" value="1"/>
</dbReference>
<evidence type="ECO:0000259" key="6">
    <source>
        <dbReference type="PROSITE" id="PS50106"/>
    </source>
</evidence>
<dbReference type="SUPFAM" id="SSF57850">
    <property type="entry name" value="RING/U-box"/>
    <property type="match status" value="1"/>
</dbReference>
<evidence type="ECO:0000259" key="5">
    <source>
        <dbReference type="PROSITE" id="PS50089"/>
    </source>
</evidence>
<dbReference type="PROSITE" id="PS00518">
    <property type="entry name" value="ZF_RING_1"/>
    <property type="match status" value="1"/>
</dbReference>